<feature type="transmembrane region" description="Helical" evidence="8">
    <location>
        <begin position="71"/>
        <end position="92"/>
    </location>
</feature>
<reference evidence="9 10" key="1">
    <citation type="submission" date="2016-10" db="EMBL/GenBank/DDBJ databases">
        <authorList>
            <person name="de Groot N.N."/>
        </authorList>
    </citation>
    <scope>NUCLEOTIDE SEQUENCE [LARGE SCALE GENOMIC DNA]</scope>
    <source>
        <strain evidence="9 10">DSM 21650</strain>
    </source>
</reference>
<comment type="subcellular location">
    <subcellularLocation>
        <location evidence="1">Cell membrane</location>
        <topology evidence="1">Multi-pass membrane protein</topology>
    </subcellularLocation>
</comment>
<dbReference type="PANTHER" id="PTHR21716">
    <property type="entry name" value="TRANSMEMBRANE PROTEIN"/>
    <property type="match status" value="1"/>
</dbReference>
<gene>
    <name evidence="9" type="ORF">SAMN05660462_00108</name>
</gene>
<keyword evidence="6 8" id="KW-1133">Transmembrane helix</keyword>
<dbReference type="EMBL" id="FNQE01000001">
    <property type="protein sequence ID" value="SDY46298.1"/>
    <property type="molecule type" value="Genomic_DNA"/>
</dbReference>
<dbReference type="Pfam" id="PF01594">
    <property type="entry name" value="AI-2E_transport"/>
    <property type="match status" value="1"/>
</dbReference>
<evidence type="ECO:0000256" key="7">
    <source>
        <dbReference type="ARBA" id="ARBA00023136"/>
    </source>
</evidence>
<evidence type="ECO:0000313" key="9">
    <source>
        <dbReference type="EMBL" id="SDY46298.1"/>
    </source>
</evidence>
<keyword evidence="7 8" id="KW-0472">Membrane</keyword>
<feature type="transmembrane region" description="Helical" evidence="8">
    <location>
        <begin position="300"/>
        <end position="328"/>
    </location>
</feature>
<dbReference type="OrthoDB" id="9793390at2"/>
<keyword evidence="10" id="KW-1185">Reference proteome</keyword>
<keyword evidence="4" id="KW-1003">Cell membrane</keyword>
<feature type="transmembrane region" description="Helical" evidence="8">
    <location>
        <begin position="365"/>
        <end position="386"/>
    </location>
</feature>
<feature type="transmembrane region" description="Helical" evidence="8">
    <location>
        <begin position="47"/>
        <end position="65"/>
    </location>
</feature>
<evidence type="ECO:0000256" key="8">
    <source>
        <dbReference type="SAM" id="Phobius"/>
    </source>
</evidence>
<evidence type="ECO:0000256" key="3">
    <source>
        <dbReference type="ARBA" id="ARBA00022448"/>
    </source>
</evidence>
<dbReference type="PANTHER" id="PTHR21716:SF53">
    <property type="entry name" value="PERMEASE PERM-RELATED"/>
    <property type="match status" value="1"/>
</dbReference>
<comment type="similarity">
    <text evidence="2">Belongs to the autoinducer-2 exporter (AI-2E) (TC 2.A.86) family.</text>
</comment>
<evidence type="ECO:0000256" key="2">
    <source>
        <dbReference type="ARBA" id="ARBA00009773"/>
    </source>
</evidence>
<proteinExistence type="inferred from homology"/>
<organism evidence="9 10">
    <name type="scientific">Proteiniborus ethanoligenes</name>
    <dbReference type="NCBI Taxonomy" id="415015"/>
    <lineage>
        <taxon>Bacteria</taxon>
        <taxon>Bacillati</taxon>
        <taxon>Bacillota</taxon>
        <taxon>Clostridia</taxon>
        <taxon>Eubacteriales</taxon>
        <taxon>Proteiniborus</taxon>
    </lineage>
</organism>
<feature type="transmembrane region" description="Helical" evidence="8">
    <location>
        <begin position="201"/>
        <end position="218"/>
    </location>
</feature>
<keyword evidence="3" id="KW-0813">Transport</keyword>
<evidence type="ECO:0000313" key="10">
    <source>
        <dbReference type="Proteomes" id="UP000198625"/>
    </source>
</evidence>
<dbReference type="STRING" id="415015.SAMN05660462_00108"/>
<evidence type="ECO:0000256" key="6">
    <source>
        <dbReference type="ARBA" id="ARBA00022989"/>
    </source>
</evidence>
<name>A0A1H3K3X5_9FIRM</name>
<evidence type="ECO:0000256" key="5">
    <source>
        <dbReference type="ARBA" id="ARBA00022692"/>
    </source>
</evidence>
<dbReference type="AlphaFoldDB" id="A0A1H3K3X5"/>
<feature type="transmembrane region" description="Helical" evidence="8">
    <location>
        <begin position="261"/>
        <end position="294"/>
    </location>
</feature>
<evidence type="ECO:0000256" key="1">
    <source>
        <dbReference type="ARBA" id="ARBA00004651"/>
    </source>
</evidence>
<protein>
    <submittedName>
        <fullName evidence="9">Predicted PurR-regulated permease PerM</fullName>
    </submittedName>
</protein>
<feature type="transmembrane region" description="Helical" evidence="8">
    <location>
        <begin position="104"/>
        <end position="125"/>
    </location>
</feature>
<dbReference type="GO" id="GO:0005886">
    <property type="term" value="C:plasma membrane"/>
    <property type="evidence" value="ECO:0007669"/>
    <property type="project" value="UniProtKB-SubCell"/>
</dbReference>
<feature type="transmembrane region" description="Helical" evidence="8">
    <location>
        <begin position="14"/>
        <end position="35"/>
    </location>
</feature>
<keyword evidence="5 8" id="KW-0812">Transmembrane</keyword>
<accession>A0A1H3K3X5</accession>
<dbReference type="Proteomes" id="UP000198625">
    <property type="component" value="Unassembled WGS sequence"/>
</dbReference>
<evidence type="ECO:0000256" key="4">
    <source>
        <dbReference type="ARBA" id="ARBA00022475"/>
    </source>
</evidence>
<sequence>MESILKISSYLKTLFLTAFWGLCIYFLINIGNNYVQSDKKIKLSKKKISFMFLIIVFIIAIYYIFKGSSKIGQVLLLVFYSAVLAYLLNPLVSLIEKLGIKRTLSILLVFLLLIGFLIIVAVSIVPKLMNEFENLIIVLPSYFNKIYDYFDYLHIKYFKHIDNLPPEFQAIKEVFLENLNSFQLHIINWIKSLINSSIRKFSKLISFFIVPILTFYFLKDKDFFRKKIILFIPKDYRHDALKISREIDNVLGKFIKGQLLVAAYVGAATSVVLLIIGIDFAIIIGLIAGIADIIPYFGPIIGILPAVTFALLESPVKALWVIVSFVFIQQLECNVIEPKIIGNSVGLHPVVIIFSLIISGSYFGIIGMLFAIPATLIIKIVSSFIIDRKSGL</sequence>
<dbReference type="RefSeq" id="WP_091725745.1">
    <property type="nucleotide sequence ID" value="NZ_FNQE01000001.1"/>
</dbReference>
<dbReference type="GO" id="GO:0055085">
    <property type="term" value="P:transmembrane transport"/>
    <property type="evidence" value="ECO:0007669"/>
    <property type="project" value="TreeGrafter"/>
</dbReference>
<feature type="transmembrane region" description="Helical" evidence="8">
    <location>
        <begin position="340"/>
        <end position="359"/>
    </location>
</feature>
<dbReference type="InterPro" id="IPR002549">
    <property type="entry name" value="AI-2E-like"/>
</dbReference>